<dbReference type="SUPFAM" id="SSF46785">
    <property type="entry name" value="Winged helix' DNA-binding domain"/>
    <property type="match status" value="1"/>
</dbReference>
<keyword evidence="1" id="KW-0547">Nucleotide-binding</keyword>
<evidence type="ECO:0000313" key="2">
    <source>
        <dbReference type="Proteomes" id="UP000308349"/>
    </source>
</evidence>
<dbReference type="RefSeq" id="WP_138459202.1">
    <property type="nucleotide sequence ID" value="NZ_VBUU01000062.1"/>
</dbReference>
<comment type="caution">
    <text evidence="1">The sequence shown here is derived from an EMBL/GenBank/DDBJ whole genome shotgun (WGS) entry which is preliminary data.</text>
</comment>
<dbReference type="Gene3D" id="3.40.50.300">
    <property type="entry name" value="P-loop containing nucleotide triphosphate hydrolases"/>
    <property type="match status" value="1"/>
</dbReference>
<dbReference type="InterPro" id="IPR027417">
    <property type="entry name" value="P-loop_NTPase"/>
</dbReference>
<dbReference type="EMBL" id="VBUU01000062">
    <property type="protein sequence ID" value="TLF92292.1"/>
    <property type="molecule type" value="Genomic_DNA"/>
</dbReference>
<dbReference type="OrthoDB" id="9813134at2"/>
<dbReference type="GO" id="GO:0005524">
    <property type="term" value="F:ATP binding"/>
    <property type="evidence" value="ECO:0007669"/>
    <property type="project" value="UniProtKB-KW"/>
</dbReference>
<dbReference type="SUPFAM" id="SSF52540">
    <property type="entry name" value="P-loop containing nucleoside triphosphate hydrolases"/>
    <property type="match status" value="1"/>
</dbReference>
<keyword evidence="1" id="KW-0067">ATP-binding</keyword>
<reference evidence="1 2" key="1">
    <citation type="submission" date="2019-05" db="EMBL/GenBank/DDBJ databases">
        <title>Genomes sequences of two Nocardia cyriacigeorgica environmental isolates, type strains Nocardia asteroides ATCC 19247 and Nocardia cyriacigeorgica DSM 44484.</title>
        <authorList>
            <person name="Vautrin F."/>
            <person name="Bergeron E."/>
            <person name="Dubost A."/>
            <person name="Abrouk D."/>
            <person name="Rodriguez Nava V."/>
            <person name="Pujic P."/>
        </authorList>
    </citation>
    <scope>NUCLEOTIDE SEQUENCE [LARGE SCALE GENOMIC DNA]</scope>
    <source>
        <strain evidence="1 2">EML 1456</strain>
    </source>
</reference>
<dbReference type="AlphaFoldDB" id="A0A5R8P499"/>
<dbReference type="PANTHER" id="PTHR34704:SF1">
    <property type="entry name" value="ATPASE"/>
    <property type="match status" value="1"/>
</dbReference>
<name>A0A5R8P499_9NOCA</name>
<dbReference type="Proteomes" id="UP000308349">
    <property type="component" value="Unassembled WGS sequence"/>
</dbReference>
<sequence length="490" mass="54816">MEKPPGMFDRDHEWSELTRFASFQEQGPALGVVSGRRRQGKTFLLDAVCEAMHGFYFAATEATEAESLHQFGTAMAHYLGEPAPRRFTGWSDAIETVMQLASDDRPVPVVLDEFPYLAKASPELPSLIQRAFDPAGRRNASPIRLLLCGSAQTFMGKLLVGSAPLRGRASLELIVPTLDFRLAREFWEIADPYLALSVNAVVGGTPAYRREYTLGDVPADRDDFGPWVVRNVLNSARPLFREARFLLAEEPELRDTATYHGVLSAIADGNNTRGGIANFLGRKSTDLGHALTVLEDVGMIAREQDAFHGKRSTYRITEPLLAFYHAIMRPEWTDLERPGHAEEVWERSQRTFQCQVLGPHFENIARTWSRWYASRETLGGHRTRVLSGVLPDPAGKTGHQLDVVVFGRGADGEDQILAIGEATSHSVVGDHELNRLDRIRELLLQRDRRASTSTKLLLFTGNDFTPELRQTSRMRTDVELVDLERLYSGS</sequence>
<proteinExistence type="predicted"/>
<organism evidence="1 2">
    <name type="scientific">Nocardia cyriacigeorgica</name>
    <dbReference type="NCBI Taxonomy" id="135487"/>
    <lineage>
        <taxon>Bacteria</taxon>
        <taxon>Bacillati</taxon>
        <taxon>Actinomycetota</taxon>
        <taxon>Actinomycetes</taxon>
        <taxon>Mycobacteriales</taxon>
        <taxon>Nocardiaceae</taxon>
        <taxon>Nocardia</taxon>
    </lineage>
</organism>
<protein>
    <submittedName>
        <fullName evidence="1">ATP-binding protein</fullName>
    </submittedName>
</protein>
<dbReference type="InterPro" id="IPR036390">
    <property type="entry name" value="WH_DNA-bd_sf"/>
</dbReference>
<dbReference type="PANTHER" id="PTHR34704">
    <property type="entry name" value="ATPASE"/>
    <property type="match status" value="1"/>
</dbReference>
<accession>A0A5R8P499</accession>
<gene>
    <name evidence="1" type="ORF">FEK35_30720</name>
</gene>
<evidence type="ECO:0000313" key="1">
    <source>
        <dbReference type="EMBL" id="TLF92292.1"/>
    </source>
</evidence>